<evidence type="ECO:0000313" key="5">
    <source>
        <dbReference type="EnsemblPlants" id="KQJ89211"/>
    </source>
</evidence>
<keyword evidence="6" id="KW-1185">Reference proteome</keyword>
<accession>A0A0Q3HLX1</accession>
<keyword evidence="3" id="KW-0012">Acyltransferase</keyword>
<dbReference type="Pfam" id="PF02458">
    <property type="entry name" value="Transferase"/>
    <property type="match status" value="1"/>
</dbReference>
<dbReference type="PANTHER" id="PTHR31642:SF278">
    <property type="entry name" value="TRYPTAMINE HYDROXYCINNAMOYLTRANSFERASE 1"/>
    <property type="match status" value="1"/>
</dbReference>
<dbReference type="InterPro" id="IPR023213">
    <property type="entry name" value="CAT-like_dom_sf"/>
</dbReference>
<reference evidence="5" key="3">
    <citation type="submission" date="2018-08" db="UniProtKB">
        <authorList>
            <consortium name="EnsemblPlants"/>
        </authorList>
    </citation>
    <scope>IDENTIFICATION</scope>
    <source>
        <strain evidence="5">cv. Bd21</strain>
    </source>
</reference>
<gene>
    <name evidence="4" type="ORF">BRADI_4g24210v3</name>
</gene>
<evidence type="ECO:0000313" key="4">
    <source>
        <dbReference type="EMBL" id="KQJ89211.1"/>
    </source>
</evidence>
<dbReference type="InterPro" id="IPR050317">
    <property type="entry name" value="Plant_Fungal_Acyltransferase"/>
</dbReference>
<dbReference type="SUPFAM" id="SSF52777">
    <property type="entry name" value="CoA-dependent acyltransferases"/>
    <property type="match status" value="1"/>
</dbReference>
<dbReference type="PANTHER" id="PTHR31642">
    <property type="entry name" value="TRICHOTHECENE 3-O-ACETYLTRANSFERASE"/>
    <property type="match status" value="1"/>
</dbReference>
<dbReference type="AlphaFoldDB" id="A0A0Q3HLX1"/>
<dbReference type="Proteomes" id="UP000008810">
    <property type="component" value="Chromosome 4"/>
</dbReference>
<sequence>MAVVTVEITRTTVLEPSPESARGGGEKVSLTVFNRASLDKYVTAVFAWNGPAAPSNDALKDGLIATVARFPHLAGRFAVDEQNRKKCFHLNDAGVRVVVATAAGNLADEDVSAHFNELYANANKERANEPLFQVQLTRYTCGGLVIGTACHHQVADGQSMSVFYTAWTAAVRTDSAVLPTPFVDRSTTAVPRSPPAPAFDHRNIEFKGPTSSHPSCPNPMDRTIKTLLVHYPDQFIADLKARVGARCSTFQCLMAHGWKKVMAARGLPPESLTRVRVAARELLSASYPAVVGAIRDAVARVDHEYIQSFIDFGDGDGNEEELDLEVDSWLGFRFHDLDFGFGPPCAFVPPDLPFEGLMIFVPPCRPAMPREESTCSWRSRDEHVEAFKHICYSLD</sequence>
<evidence type="ECO:0000256" key="1">
    <source>
        <dbReference type="ARBA" id="ARBA00009861"/>
    </source>
</evidence>
<dbReference type="OrthoDB" id="671439at2759"/>
<evidence type="ECO:0000256" key="2">
    <source>
        <dbReference type="ARBA" id="ARBA00022679"/>
    </source>
</evidence>
<dbReference type="EMBL" id="CM000883">
    <property type="protein sequence ID" value="KQJ89211.1"/>
    <property type="molecule type" value="Genomic_DNA"/>
</dbReference>
<dbReference type="Gene3D" id="3.30.559.10">
    <property type="entry name" value="Chloramphenicol acetyltransferase-like domain"/>
    <property type="match status" value="3"/>
</dbReference>
<reference evidence="4" key="2">
    <citation type="submission" date="2017-06" db="EMBL/GenBank/DDBJ databases">
        <title>WGS assembly of Brachypodium distachyon.</title>
        <authorList>
            <consortium name="The International Brachypodium Initiative"/>
            <person name="Lucas S."/>
            <person name="Harmon-Smith M."/>
            <person name="Lail K."/>
            <person name="Tice H."/>
            <person name="Grimwood J."/>
            <person name="Bruce D."/>
            <person name="Barry K."/>
            <person name="Shu S."/>
            <person name="Lindquist E."/>
            <person name="Wang M."/>
            <person name="Pitluck S."/>
            <person name="Vogel J.P."/>
            <person name="Garvin D.F."/>
            <person name="Mockler T.C."/>
            <person name="Schmutz J."/>
            <person name="Rokhsar D."/>
            <person name="Bevan M.W."/>
        </authorList>
    </citation>
    <scope>NUCLEOTIDE SEQUENCE</scope>
    <source>
        <strain evidence="4">Bd21</strain>
    </source>
</reference>
<comment type="similarity">
    <text evidence="1">Belongs to the plant acyltransferase family.</text>
</comment>
<dbReference type="GO" id="GO:0016747">
    <property type="term" value="F:acyltransferase activity, transferring groups other than amino-acyl groups"/>
    <property type="evidence" value="ECO:0000318"/>
    <property type="project" value="GO_Central"/>
</dbReference>
<proteinExistence type="inferred from homology"/>
<dbReference type="Gramene" id="KQJ89211">
    <property type="protein sequence ID" value="KQJ89211"/>
    <property type="gene ID" value="BRADI_4g24210v3"/>
</dbReference>
<dbReference type="STRING" id="15368.A0A0Q3HLX1"/>
<name>A0A0Q3HLX1_BRADI</name>
<keyword evidence="2" id="KW-0808">Transferase</keyword>
<dbReference type="EnsemblPlants" id="KQJ89211">
    <property type="protein sequence ID" value="KQJ89211"/>
    <property type="gene ID" value="BRADI_4g24210v3"/>
</dbReference>
<protein>
    <submittedName>
        <fullName evidence="4 5">Uncharacterized protein</fullName>
    </submittedName>
</protein>
<evidence type="ECO:0000256" key="3">
    <source>
        <dbReference type="ARBA" id="ARBA00023315"/>
    </source>
</evidence>
<evidence type="ECO:0000313" key="6">
    <source>
        <dbReference type="Proteomes" id="UP000008810"/>
    </source>
</evidence>
<organism evidence="4">
    <name type="scientific">Brachypodium distachyon</name>
    <name type="common">Purple false brome</name>
    <name type="synonym">Trachynia distachya</name>
    <dbReference type="NCBI Taxonomy" id="15368"/>
    <lineage>
        <taxon>Eukaryota</taxon>
        <taxon>Viridiplantae</taxon>
        <taxon>Streptophyta</taxon>
        <taxon>Embryophyta</taxon>
        <taxon>Tracheophyta</taxon>
        <taxon>Spermatophyta</taxon>
        <taxon>Magnoliopsida</taxon>
        <taxon>Liliopsida</taxon>
        <taxon>Poales</taxon>
        <taxon>Poaceae</taxon>
        <taxon>BOP clade</taxon>
        <taxon>Pooideae</taxon>
        <taxon>Stipodae</taxon>
        <taxon>Brachypodieae</taxon>
        <taxon>Brachypodium</taxon>
    </lineage>
</organism>
<dbReference type="InParanoid" id="A0A0Q3HLX1"/>
<reference evidence="4 5" key="1">
    <citation type="journal article" date="2010" name="Nature">
        <title>Genome sequencing and analysis of the model grass Brachypodium distachyon.</title>
        <authorList>
            <consortium name="International Brachypodium Initiative"/>
        </authorList>
    </citation>
    <scope>NUCLEOTIDE SEQUENCE [LARGE SCALE GENOMIC DNA]</scope>
    <source>
        <strain evidence="4 5">Bd21</strain>
    </source>
</reference>